<evidence type="ECO:0000313" key="2">
    <source>
        <dbReference type="EMBL" id="KAK3225136.1"/>
    </source>
</evidence>
<dbReference type="SUPFAM" id="SSF56801">
    <property type="entry name" value="Acetyl-CoA synthetase-like"/>
    <property type="match status" value="1"/>
</dbReference>
<name>A0AAE0AVN7_9ROSI</name>
<accession>A0AAE0AVN7</accession>
<dbReference type="Gene3D" id="3.30.300.30">
    <property type="match status" value="1"/>
</dbReference>
<dbReference type="Gene3D" id="3.40.50.12780">
    <property type="entry name" value="N-terminal domain of ligase-like"/>
    <property type="match status" value="1"/>
</dbReference>
<dbReference type="AlphaFoldDB" id="A0AAE0AVN7"/>
<dbReference type="PANTHER" id="PTHR24096:SF251">
    <property type="entry name" value="4-COUMARATE--COA LIGASE-LIKE 9"/>
    <property type="match status" value="1"/>
</dbReference>
<dbReference type="PANTHER" id="PTHR24096">
    <property type="entry name" value="LONG-CHAIN-FATTY-ACID--COA LIGASE"/>
    <property type="match status" value="1"/>
</dbReference>
<reference evidence="2" key="1">
    <citation type="journal article" date="2023" name="Plant J.">
        <title>Genome sequences and population genomics provide insights into the demographic history, inbreeding, and mutation load of two 'living fossil' tree species of Dipteronia.</title>
        <authorList>
            <person name="Feng Y."/>
            <person name="Comes H.P."/>
            <person name="Chen J."/>
            <person name="Zhu S."/>
            <person name="Lu R."/>
            <person name="Zhang X."/>
            <person name="Li P."/>
            <person name="Qiu J."/>
            <person name="Olsen K.M."/>
            <person name="Qiu Y."/>
        </authorList>
    </citation>
    <scope>NUCLEOTIDE SEQUENCE</scope>
    <source>
        <strain evidence="2">NBL</strain>
    </source>
</reference>
<comment type="caution">
    <text evidence="2">The sequence shown here is derived from an EMBL/GenBank/DDBJ whole genome shotgun (WGS) entry which is preliminary data.</text>
</comment>
<evidence type="ECO:0000256" key="1">
    <source>
        <dbReference type="ARBA" id="ARBA00022598"/>
    </source>
</evidence>
<protein>
    <submittedName>
        <fullName evidence="2">Uncharacterized protein</fullName>
    </submittedName>
</protein>
<sequence length="127" mass="14191">MCTVFEKLCITITTCIERYVGDDNATAETLDSDGWLNTGDLCYFDSQGYLYIVDRLKEVIKYNTIKIVPAELEHLLLSNPEIIDAAVVLRIRRFAFISSIPKSATGKILRRELVNSALSVSSNAAEK</sequence>
<keyword evidence="3" id="KW-1185">Reference proteome</keyword>
<dbReference type="EMBL" id="JANJYJ010000002">
    <property type="protein sequence ID" value="KAK3225136.1"/>
    <property type="molecule type" value="Genomic_DNA"/>
</dbReference>
<dbReference type="InterPro" id="IPR042099">
    <property type="entry name" value="ANL_N_sf"/>
</dbReference>
<dbReference type="GO" id="GO:0016405">
    <property type="term" value="F:CoA-ligase activity"/>
    <property type="evidence" value="ECO:0007669"/>
    <property type="project" value="TreeGrafter"/>
</dbReference>
<keyword evidence="1" id="KW-0436">Ligase</keyword>
<evidence type="ECO:0000313" key="3">
    <source>
        <dbReference type="Proteomes" id="UP001281410"/>
    </source>
</evidence>
<proteinExistence type="predicted"/>
<organism evidence="2 3">
    <name type="scientific">Dipteronia sinensis</name>
    <dbReference type="NCBI Taxonomy" id="43782"/>
    <lineage>
        <taxon>Eukaryota</taxon>
        <taxon>Viridiplantae</taxon>
        <taxon>Streptophyta</taxon>
        <taxon>Embryophyta</taxon>
        <taxon>Tracheophyta</taxon>
        <taxon>Spermatophyta</taxon>
        <taxon>Magnoliopsida</taxon>
        <taxon>eudicotyledons</taxon>
        <taxon>Gunneridae</taxon>
        <taxon>Pentapetalae</taxon>
        <taxon>rosids</taxon>
        <taxon>malvids</taxon>
        <taxon>Sapindales</taxon>
        <taxon>Sapindaceae</taxon>
        <taxon>Hippocastanoideae</taxon>
        <taxon>Acereae</taxon>
        <taxon>Dipteronia</taxon>
    </lineage>
</organism>
<dbReference type="InterPro" id="IPR045851">
    <property type="entry name" value="AMP-bd_C_sf"/>
</dbReference>
<gene>
    <name evidence="2" type="ORF">Dsin_004998</name>
</gene>
<dbReference type="Proteomes" id="UP001281410">
    <property type="component" value="Unassembled WGS sequence"/>
</dbReference>